<dbReference type="EMBL" id="JADGJH010001892">
    <property type="protein sequence ID" value="KAJ3107786.1"/>
    <property type="molecule type" value="Genomic_DNA"/>
</dbReference>
<evidence type="ECO:0000313" key="1">
    <source>
        <dbReference type="EMBL" id="KAJ3107786.1"/>
    </source>
</evidence>
<gene>
    <name evidence="1" type="ORF">HK100_003525</name>
</gene>
<name>A0AAD5SU89_9FUNG</name>
<dbReference type="InterPro" id="IPR023213">
    <property type="entry name" value="CAT-like_dom_sf"/>
</dbReference>
<proteinExistence type="predicted"/>
<organism evidence="1 2">
    <name type="scientific">Physocladia obscura</name>
    <dbReference type="NCBI Taxonomy" id="109957"/>
    <lineage>
        <taxon>Eukaryota</taxon>
        <taxon>Fungi</taxon>
        <taxon>Fungi incertae sedis</taxon>
        <taxon>Chytridiomycota</taxon>
        <taxon>Chytridiomycota incertae sedis</taxon>
        <taxon>Chytridiomycetes</taxon>
        <taxon>Chytridiales</taxon>
        <taxon>Chytriomycetaceae</taxon>
        <taxon>Physocladia</taxon>
    </lineage>
</organism>
<protein>
    <submittedName>
        <fullName evidence="1">Uncharacterized protein</fullName>
    </submittedName>
</protein>
<sequence length="409" mass="46340">MTKRASSTRMARYEQNPLLLGQECICYVTFYKGTSPIDHLRTRVEQIIRLNPVLSGRIKREVCGLYVETPDPALPIKIDDHFRVQDSMVSNTTRPIGKAIPVFIPNNGECIRKKCPLFVVAVLCNRELDQFCLVISISHMIADGVTFYQLFSMLGTSTEPFALTFNLNKDDTNGMDSSAQKFLPNLRKTMFRQLLPTFDHPFQFAISLIRARSLGAHVFKKTDVMWRWNHYEVPAAWIEYQKQVAMKNAPPPSESGRPQFVSTNDVLVSWFFARSNVDNAAIYLNIRNKVPFLKNTNAGNYMRPLMFQRGEFESPWLIRESISGDVLGSAASKTKFVAPGFEAKFGVVSNVCGLFQKVELPGCEFIEHHYTLHDDLFGAGVPYCTVYTTAPGKVCIVTNFKLDENEFVV</sequence>
<keyword evidence="2" id="KW-1185">Reference proteome</keyword>
<comment type="caution">
    <text evidence="1">The sequence shown here is derived from an EMBL/GenBank/DDBJ whole genome shotgun (WGS) entry which is preliminary data.</text>
</comment>
<reference evidence="1" key="1">
    <citation type="submission" date="2020-05" db="EMBL/GenBank/DDBJ databases">
        <title>Phylogenomic resolution of chytrid fungi.</title>
        <authorList>
            <person name="Stajich J.E."/>
            <person name="Amses K."/>
            <person name="Simmons R."/>
            <person name="Seto K."/>
            <person name="Myers J."/>
            <person name="Bonds A."/>
            <person name="Quandt C.A."/>
            <person name="Barry K."/>
            <person name="Liu P."/>
            <person name="Grigoriev I."/>
            <person name="Longcore J.E."/>
            <person name="James T.Y."/>
        </authorList>
    </citation>
    <scope>NUCLEOTIDE SEQUENCE</scope>
    <source>
        <strain evidence="1">JEL0513</strain>
    </source>
</reference>
<dbReference type="Proteomes" id="UP001211907">
    <property type="component" value="Unassembled WGS sequence"/>
</dbReference>
<accession>A0AAD5SU89</accession>
<evidence type="ECO:0000313" key="2">
    <source>
        <dbReference type="Proteomes" id="UP001211907"/>
    </source>
</evidence>
<dbReference type="Gene3D" id="3.30.559.10">
    <property type="entry name" value="Chloramphenicol acetyltransferase-like domain"/>
    <property type="match status" value="1"/>
</dbReference>
<dbReference type="AlphaFoldDB" id="A0AAD5SU89"/>